<gene>
    <name evidence="9" type="ORF">KDL01_33305</name>
</gene>
<dbReference type="Proteomes" id="UP000675781">
    <property type="component" value="Unassembled WGS sequence"/>
</dbReference>
<name>A0A941IUX4_9ACTN</name>
<comment type="caution">
    <text evidence="9">The sequence shown here is derived from an EMBL/GenBank/DDBJ whole genome shotgun (WGS) entry which is preliminary data.</text>
</comment>
<proteinExistence type="inferred from homology"/>
<dbReference type="Pfam" id="PF03176">
    <property type="entry name" value="MMPL"/>
    <property type="match status" value="2"/>
</dbReference>
<feature type="transmembrane region" description="Helical" evidence="7">
    <location>
        <begin position="192"/>
        <end position="208"/>
    </location>
</feature>
<dbReference type="GO" id="GO:0005886">
    <property type="term" value="C:plasma membrane"/>
    <property type="evidence" value="ECO:0007669"/>
    <property type="project" value="UniProtKB-SubCell"/>
</dbReference>
<feature type="transmembrane region" description="Helical" evidence="7">
    <location>
        <begin position="248"/>
        <end position="270"/>
    </location>
</feature>
<dbReference type="EMBL" id="JAGSOG010000266">
    <property type="protein sequence ID" value="MBR7838198.1"/>
    <property type="molecule type" value="Genomic_DNA"/>
</dbReference>
<dbReference type="InterPro" id="IPR004869">
    <property type="entry name" value="MMPL_dom"/>
</dbReference>
<dbReference type="RefSeq" id="WP_212532659.1">
    <property type="nucleotide sequence ID" value="NZ_JAGSOG010000266.1"/>
</dbReference>
<dbReference type="PANTHER" id="PTHR33406">
    <property type="entry name" value="MEMBRANE PROTEIN MJ1562-RELATED"/>
    <property type="match status" value="1"/>
</dbReference>
<feature type="transmembrane region" description="Helical" evidence="7">
    <location>
        <begin position="215"/>
        <end position="236"/>
    </location>
</feature>
<organism evidence="9 10">
    <name type="scientific">Actinospica durhamensis</name>
    <dbReference type="NCBI Taxonomy" id="1508375"/>
    <lineage>
        <taxon>Bacteria</taxon>
        <taxon>Bacillati</taxon>
        <taxon>Actinomycetota</taxon>
        <taxon>Actinomycetes</taxon>
        <taxon>Catenulisporales</taxon>
        <taxon>Actinospicaceae</taxon>
        <taxon>Actinospica</taxon>
    </lineage>
</organism>
<evidence type="ECO:0000256" key="4">
    <source>
        <dbReference type="ARBA" id="ARBA00022692"/>
    </source>
</evidence>
<dbReference type="PROSITE" id="PS50156">
    <property type="entry name" value="SSD"/>
    <property type="match status" value="2"/>
</dbReference>
<accession>A0A941IUX4</accession>
<sequence length="717" mass="75673">MGTLQSLLRMPSGRRGKWVVLAIWLLIGFFAFGTASKLYNVEQNNADAYLPHSAQSTQVLDYLQHAPGAPANSDAATVLYVNEAGIDDAARARVKADVAAYQATVPGLSGPVVALAPSTDGKALSVQIPVEVPISGKVNGKAYDYNPALDAINKVAQPSGKVEQGSLSVYVGGGYALNAAANSAFNGLDTKLLFFAGAVVVLILLLTYRSPFLWLFPLVCGLFALQLAQAIMYELVQHANVVVSGQSGGILTVLVFGVGTDYALLLVARYREELHNYEDKHDAMRIALGRSSPAVVASALTVMLATLGLLVSQLASNVGLGKIGAIGVACSLLAMTTLLPALLVIVPRKVFWPAVPRFGEEAHPRIGVWGRVAGLIKRGPRRVWVLTALLLAVLSLGLLDLHSGQIPIAQSFSGTPSAVAAQQQIDKHYPEGGTEPVQVLANASADAQVTAILKADPGLAPNAEGGFVVAPLGEKNLYNVAMAEAADSPAARDTVDRLRTELGKLPGADALVGGTTAVNIDVEASAEHDRNWVIPIVLAISFVILIILLRALIAPLLLLGSVILSFLAALGVAAFISQELFNRPTEDNSYPLFVFIFLVALGIDYNIFLMTRVREETLKLGTRPGILRGLTVTGGVITSAGFVLAATFAVLTTLPLTQFLQIGFAVAFGVLLDTLLVRTVLVPALCYDVGPSIWWPSSLAHRTPPQAQERDAVTTDA</sequence>
<feature type="transmembrane region" description="Helical" evidence="7">
    <location>
        <begin position="291"/>
        <end position="311"/>
    </location>
</feature>
<evidence type="ECO:0000256" key="1">
    <source>
        <dbReference type="ARBA" id="ARBA00004651"/>
    </source>
</evidence>
<evidence type="ECO:0000256" key="2">
    <source>
        <dbReference type="ARBA" id="ARBA00010157"/>
    </source>
</evidence>
<dbReference type="InterPro" id="IPR000731">
    <property type="entry name" value="SSD"/>
</dbReference>
<keyword evidence="4 7" id="KW-0812">Transmembrane</keyword>
<dbReference type="SUPFAM" id="SSF82866">
    <property type="entry name" value="Multidrug efflux transporter AcrB transmembrane domain"/>
    <property type="match status" value="2"/>
</dbReference>
<feature type="domain" description="SSD" evidence="8">
    <location>
        <begin position="250"/>
        <end position="345"/>
    </location>
</feature>
<feature type="transmembrane region" description="Helical" evidence="7">
    <location>
        <begin position="589"/>
        <end position="609"/>
    </location>
</feature>
<feature type="transmembrane region" description="Helical" evidence="7">
    <location>
        <begin position="532"/>
        <end position="549"/>
    </location>
</feature>
<comment type="similarity">
    <text evidence="2">Belongs to the resistance-nodulation-cell division (RND) (TC 2.A.6) family. MmpL subfamily.</text>
</comment>
<keyword evidence="3" id="KW-1003">Cell membrane</keyword>
<feature type="transmembrane region" description="Helical" evidence="7">
    <location>
        <begin position="383"/>
        <end position="401"/>
    </location>
</feature>
<evidence type="ECO:0000256" key="3">
    <source>
        <dbReference type="ARBA" id="ARBA00022475"/>
    </source>
</evidence>
<dbReference type="InterPro" id="IPR050545">
    <property type="entry name" value="Mycobact_MmpL"/>
</dbReference>
<feature type="transmembrane region" description="Helical" evidence="7">
    <location>
        <begin position="556"/>
        <end position="577"/>
    </location>
</feature>
<reference evidence="9" key="1">
    <citation type="submission" date="2021-04" db="EMBL/GenBank/DDBJ databases">
        <title>Genome based classification of Actinospica acidithermotolerans sp. nov., an actinobacterium isolated from an Indonesian hot spring.</title>
        <authorList>
            <person name="Kusuma A.B."/>
            <person name="Putra K.E."/>
            <person name="Nafisah S."/>
            <person name="Loh J."/>
            <person name="Nouioui I."/>
            <person name="Goodfellow M."/>
        </authorList>
    </citation>
    <scope>NUCLEOTIDE SEQUENCE</scope>
    <source>
        <strain evidence="9">CSCA 57</strain>
    </source>
</reference>
<feature type="transmembrane region" description="Helical" evidence="7">
    <location>
        <begin position="323"/>
        <end position="346"/>
    </location>
</feature>
<evidence type="ECO:0000313" key="10">
    <source>
        <dbReference type="Proteomes" id="UP000675781"/>
    </source>
</evidence>
<feature type="transmembrane region" description="Helical" evidence="7">
    <location>
        <begin position="630"/>
        <end position="652"/>
    </location>
</feature>
<keyword evidence="10" id="KW-1185">Reference proteome</keyword>
<keyword evidence="6 7" id="KW-0472">Membrane</keyword>
<keyword evidence="5 7" id="KW-1133">Transmembrane helix</keyword>
<dbReference type="AlphaFoldDB" id="A0A941IUX4"/>
<evidence type="ECO:0000256" key="5">
    <source>
        <dbReference type="ARBA" id="ARBA00022989"/>
    </source>
</evidence>
<feature type="transmembrane region" description="Helical" evidence="7">
    <location>
        <begin position="658"/>
        <end position="677"/>
    </location>
</feature>
<comment type="subcellular location">
    <subcellularLocation>
        <location evidence="1">Cell membrane</location>
        <topology evidence="1">Multi-pass membrane protein</topology>
    </subcellularLocation>
</comment>
<dbReference type="Gene3D" id="1.20.1640.10">
    <property type="entry name" value="Multidrug efflux transporter AcrB transmembrane domain"/>
    <property type="match status" value="2"/>
</dbReference>
<evidence type="ECO:0000313" key="9">
    <source>
        <dbReference type="EMBL" id="MBR7838198.1"/>
    </source>
</evidence>
<protein>
    <submittedName>
        <fullName evidence="9">MMPL family transporter</fullName>
    </submittedName>
</protein>
<dbReference type="PANTHER" id="PTHR33406:SF6">
    <property type="entry name" value="MEMBRANE PROTEIN YDGH-RELATED"/>
    <property type="match status" value="1"/>
</dbReference>
<evidence type="ECO:0000256" key="7">
    <source>
        <dbReference type="SAM" id="Phobius"/>
    </source>
</evidence>
<feature type="domain" description="SSD" evidence="8">
    <location>
        <begin position="561"/>
        <end position="687"/>
    </location>
</feature>
<evidence type="ECO:0000259" key="8">
    <source>
        <dbReference type="PROSITE" id="PS50156"/>
    </source>
</evidence>
<evidence type="ECO:0000256" key="6">
    <source>
        <dbReference type="ARBA" id="ARBA00023136"/>
    </source>
</evidence>